<feature type="DNA-binding region" description="H-T-H motif" evidence="4">
    <location>
        <begin position="31"/>
        <end position="50"/>
    </location>
</feature>
<evidence type="ECO:0000259" key="5">
    <source>
        <dbReference type="PROSITE" id="PS50977"/>
    </source>
</evidence>
<name>R1FCW4_9PSEU</name>
<dbReference type="EMBL" id="AOUO01000777">
    <property type="protein sequence ID" value="EOD57472.1"/>
    <property type="molecule type" value="Genomic_DNA"/>
</dbReference>
<dbReference type="PANTHER" id="PTHR30055:SF234">
    <property type="entry name" value="HTH-TYPE TRANSCRIPTIONAL REGULATOR BETI"/>
    <property type="match status" value="1"/>
</dbReference>
<dbReference type="RefSeq" id="WP_004562783.1">
    <property type="nucleotide sequence ID" value="NZ_AOUO01000777.1"/>
</dbReference>
<dbReference type="Gene3D" id="1.10.357.10">
    <property type="entry name" value="Tetracycline Repressor, domain 2"/>
    <property type="match status" value="1"/>
</dbReference>
<dbReference type="GO" id="GO:0003700">
    <property type="term" value="F:DNA-binding transcription factor activity"/>
    <property type="evidence" value="ECO:0007669"/>
    <property type="project" value="TreeGrafter"/>
</dbReference>
<dbReference type="InterPro" id="IPR050109">
    <property type="entry name" value="HTH-type_TetR-like_transc_reg"/>
</dbReference>
<dbReference type="PROSITE" id="PS50977">
    <property type="entry name" value="HTH_TETR_2"/>
    <property type="match status" value="1"/>
</dbReference>
<sequence>MSPKPRATDVKARLVEAAIRLLDESGPEALQARKLAAEVGVSTMAVYTHFGGMAALVDEVARAGFVRLSEWLAQVGESDDPVADIFSLARTYRQAVAEQPQLFAVTFGQSAPGGKRATLSDVTTAEGREAAQEGLEAFAPIVRATERAIEAGRFRPADEYQAAAQLWSALHGFVTLEASGHFGPAEQGIDHILLPLGITMAVGLGDTVDRARRSAEAAKAAWRARTGNTGQGGND</sequence>
<dbReference type="eggNOG" id="COG1309">
    <property type="taxonomic scope" value="Bacteria"/>
</dbReference>
<keyword evidence="3" id="KW-0804">Transcription</keyword>
<keyword evidence="7" id="KW-1185">Reference proteome</keyword>
<evidence type="ECO:0000313" key="6">
    <source>
        <dbReference type="EMBL" id="EOD57472.1"/>
    </source>
</evidence>
<accession>R1FCW4</accession>
<dbReference type="InterPro" id="IPR001647">
    <property type="entry name" value="HTH_TetR"/>
</dbReference>
<dbReference type="InterPro" id="IPR009057">
    <property type="entry name" value="Homeodomain-like_sf"/>
</dbReference>
<dbReference type="SUPFAM" id="SSF48498">
    <property type="entry name" value="Tetracyclin repressor-like, C-terminal domain"/>
    <property type="match status" value="1"/>
</dbReference>
<dbReference type="PANTHER" id="PTHR30055">
    <property type="entry name" value="HTH-TYPE TRANSCRIPTIONAL REGULATOR RUTR"/>
    <property type="match status" value="1"/>
</dbReference>
<evidence type="ECO:0000256" key="2">
    <source>
        <dbReference type="ARBA" id="ARBA00023125"/>
    </source>
</evidence>
<dbReference type="OrthoDB" id="4709966at2"/>
<organism evidence="6 7">
    <name type="scientific">Amycolatopsis vancoresmycina DSM 44592</name>
    <dbReference type="NCBI Taxonomy" id="1292037"/>
    <lineage>
        <taxon>Bacteria</taxon>
        <taxon>Bacillati</taxon>
        <taxon>Actinomycetota</taxon>
        <taxon>Actinomycetes</taxon>
        <taxon>Pseudonocardiales</taxon>
        <taxon>Pseudonocardiaceae</taxon>
        <taxon>Amycolatopsis</taxon>
    </lineage>
</organism>
<dbReference type="PRINTS" id="PR00455">
    <property type="entry name" value="HTHTETR"/>
</dbReference>
<evidence type="ECO:0000256" key="4">
    <source>
        <dbReference type="PROSITE-ProRule" id="PRU00335"/>
    </source>
</evidence>
<proteinExistence type="predicted"/>
<comment type="caution">
    <text evidence="6">The sequence shown here is derived from an EMBL/GenBank/DDBJ whole genome shotgun (WGS) entry which is preliminary data.</text>
</comment>
<dbReference type="SUPFAM" id="SSF46689">
    <property type="entry name" value="Homeodomain-like"/>
    <property type="match status" value="1"/>
</dbReference>
<dbReference type="InterPro" id="IPR036271">
    <property type="entry name" value="Tet_transcr_reg_TetR-rel_C_sf"/>
</dbReference>
<dbReference type="AlphaFoldDB" id="R1FCW4"/>
<evidence type="ECO:0000313" key="7">
    <source>
        <dbReference type="Proteomes" id="UP000014139"/>
    </source>
</evidence>
<dbReference type="Pfam" id="PF13305">
    <property type="entry name" value="TetR_C_33"/>
    <property type="match status" value="1"/>
</dbReference>
<keyword evidence="1" id="KW-0805">Transcription regulation</keyword>
<dbReference type="Proteomes" id="UP000014139">
    <property type="component" value="Unassembled WGS sequence"/>
</dbReference>
<reference evidence="6 7" key="1">
    <citation type="submission" date="2013-02" db="EMBL/GenBank/DDBJ databases">
        <title>Draft genome sequence of Amycolatopsis vancoresmycina strain DSM 44592T.</title>
        <authorList>
            <person name="Kumar S."/>
            <person name="Kaur N."/>
            <person name="Kaur C."/>
            <person name="Raghava G.P.S."/>
            <person name="Mayilraj S."/>
        </authorList>
    </citation>
    <scope>NUCLEOTIDE SEQUENCE [LARGE SCALE GENOMIC DNA]</scope>
    <source>
        <strain evidence="6 7">DSM 44592</strain>
    </source>
</reference>
<feature type="domain" description="HTH tetR-type" evidence="5">
    <location>
        <begin position="8"/>
        <end position="68"/>
    </location>
</feature>
<dbReference type="Pfam" id="PF00440">
    <property type="entry name" value="TetR_N"/>
    <property type="match status" value="1"/>
</dbReference>
<dbReference type="GO" id="GO:0000976">
    <property type="term" value="F:transcription cis-regulatory region binding"/>
    <property type="evidence" value="ECO:0007669"/>
    <property type="project" value="TreeGrafter"/>
</dbReference>
<evidence type="ECO:0000256" key="3">
    <source>
        <dbReference type="ARBA" id="ARBA00023163"/>
    </source>
</evidence>
<gene>
    <name evidence="6" type="ORF">H480_44255</name>
</gene>
<keyword evidence="2 4" id="KW-0238">DNA-binding</keyword>
<evidence type="ECO:0000256" key="1">
    <source>
        <dbReference type="ARBA" id="ARBA00023015"/>
    </source>
</evidence>
<dbReference type="InterPro" id="IPR025996">
    <property type="entry name" value="MT1864/Rv1816-like_C"/>
</dbReference>
<dbReference type="PATRIC" id="fig|1292037.4.peg.8295"/>
<protein>
    <submittedName>
        <fullName evidence="6">TetR family transcriptional regulator</fullName>
    </submittedName>
</protein>